<organism evidence="2">
    <name type="scientific">Siphoviridae sp. cthSp75</name>
    <dbReference type="NCBI Taxonomy" id="2826424"/>
    <lineage>
        <taxon>Viruses</taxon>
        <taxon>Duplodnaviria</taxon>
        <taxon>Heunggongvirae</taxon>
        <taxon>Uroviricota</taxon>
        <taxon>Caudoviricetes</taxon>
    </lineage>
</organism>
<reference evidence="2" key="1">
    <citation type="journal article" date="2021" name="Proc. Natl. Acad. Sci. U.S.A.">
        <title>A Catalog of Tens of Thousands of Viruses from Human Metagenomes Reveals Hidden Associations with Chronic Diseases.</title>
        <authorList>
            <person name="Tisza M.J."/>
            <person name="Buck C.B."/>
        </authorList>
    </citation>
    <scope>NUCLEOTIDE SEQUENCE</scope>
    <source>
        <strain evidence="2">CthSp75</strain>
    </source>
</reference>
<dbReference type="EMBL" id="BK015146">
    <property type="protein sequence ID" value="DAD92824.1"/>
    <property type="molecule type" value="Genomic_DNA"/>
</dbReference>
<dbReference type="Pfam" id="PF16677">
    <property type="entry name" value="GP3_package"/>
    <property type="match status" value="1"/>
</dbReference>
<feature type="region of interest" description="Disordered" evidence="1">
    <location>
        <begin position="149"/>
        <end position="175"/>
    </location>
</feature>
<evidence type="ECO:0000313" key="2">
    <source>
        <dbReference type="EMBL" id="DAD92824.1"/>
    </source>
</evidence>
<dbReference type="Gene3D" id="1.10.132.80">
    <property type="match status" value="1"/>
</dbReference>
<evidence type="ECO:0000256" key="1">
    <source>
        <dbReference type="SAM" id="MobiDB-lite"/>
    </source>
</evidence>
<protein>
    <submittedName>
        <fullName evidence="2">DNA packaging protein gp3</fullName>
    </submittedName>
</protein>
<name>A0A8S5NF49_9CAUD</name>
<sequence length="175" mass="19333">MSDLFGAGGSIVTMYPTPQSMANKVREYFDYCLPEVIDPRTGEMKIKERKPPTYSGLARYLGFQSRGQMLDYVNKRDEAYNTILADAKLRLEDYLEGKLVYSKAPTGIMFALKNNAGWEEKSTRQLTSGDGQPLVFGWAENAGDVIDTKASPVEKEGVLPPAPETVESNSDDGCC</sequence>
<accession>A0A8S5NF49</accession>
<proteinExistence type="predicted"/>
<dbReference type="InterPro" id="IPR032066">
    <property type="entry name" value="GP3_package"/>
</dbReference>